<name>A0ABV3Q693_9BACL</name>
<evidence type="ECO:0000313" key="1">
    <source>
        <dbReference type="EMBL" id="MEW9502656.1"/>
    </source>
</evidence>
<dbReference type="Proteomes" id="UP001556040">
    <property type="component" value="Unassembled WGS sequence"/>
</dbReference>
<organism evidence="1 2">
    <name type="scientific">Jeotgalibacillus marinus</name>
    <dbReference type="NCBI Taxonomy" id="86667"/>
    <lineage>
        <taxon>Bacteria</taxon>
        <taxon>Bacillati</taxon>
        <taxon>Bacillota</taxon>
        <taxon>Bacilli</taxon>
        <taxon>Bacillales</taxon>
        <taxon>Caryophanaceae</taxon>
        <taxon>Jeotgalibacillus</taxon>
    </lineage>
</organism>
<reference evidence="1 2" key="1">
    <citation type="journal article" date="1979" name="Int. J. Syst. Evol. Microbiol.">
        <title>Bacillus globisporus subsp. marinus subsp. nov.</title>
        <authorList>
            <person name="Liu H."/>
        </authorList>
    </citation>
    <scope>NUCLEOTIDE SEQUENCE [LARGE SCALE GENOMIC DNA]</scope>
    <source>
        <strain evidence="1 2">DSM 1297</strain>
    </source>
</reference>
<evidence type="ECO:0000313" key="2">
    <source>
        <dbReference type="Proteomes" id="UP001556040"/>
    </source>
</evidence>
<sequence length="61" mass="6936">MQLGKVQFLTKHRFHVLSLIGLVWARDGRRDKLKDVSAETLTIRTDPEGTSNRFSHGSNTI</sequence>
<comment type="caution">
    <text evidence="1">The sequence shown here is derived from an EMBL/GenBank/DDBJ whole genome shotgun (WGS) entry which is preliminary data.</text>
</comment>
<dbReference type="EMBL" id="JBFMIA010000013">
    <property type="protein sequence ID" value="MEW9502656.1"/>
    <property type="molecule type" value="Genomic_DNA"/>
</dbReference>
<dbReference type="RefSeq" id="WP_367780147.1">
    <property type="nucleotide sequence ID" value="NZ_JBFMIA010000013.1"/>
</dbReference>
<keyword evidence="2" id="KW-1185">Reference proteome</keyword>
<protein>
    <submittedName>
        <fullName evidence="1">Uncharacterized protein</fullName>
    </submittedName>
</protein>
<proteinExistence type="predicted"/>
<accession>A0ABV3Q693</accession>
<gene>
    <name evidence="1" type="ORF">AB1471_12735</name>
</gene>